<dbReference type="Pfam" id="PF01810">
    <property type="entry name" value="LysE"/>
    <property type="match status" value="1"/>
</dbReference>
<dbReference type="HOGENOM" id="CLU_087840_0_0_11"/>
<evidence type="ECO:0000313" key="13">
    <source>
        <dbReference type="Proteomes" id="UP000271380"/>
    </source>
</evidence>
<keyword evidence="6" id="KW-0029">Amino-acid transport</keyword>
<evidence type="ECO:0000313" key="11">
    <source>
        <dbReference type="EMBL" id="VEH06915.1"/>
    </source>
</evidence>
<dbReference type="OrthoDB" id="5638726at2"/>
<evidence type="ECO:0000313" key="10">
    <source>
        <dbReference type="EMBL" id="AKE41025.1"/>
    </source>
</evidence>
<dbReference type="KEGG" id="cku:UL82_04100"/>
<comment type="subcellular location">
    <subcellularLocation>
        <location evidence="1">Cell membrane</location>
        <topology evidence="1">Multi-pass membrane protein</topology>
    </subcellularLocation>
</comment>
<keyword evidence="8 9" id="KW-0472">Membrane</keyword>
<dbReference type="RefSeq" id="WP_046439136.1">
    <property type="nucleotide sequence ID" value="NZ_CP011312.1"/>
</dbReference>
<accession>A0A0F6R010</accession>
<protein>
    <submittedName>
        <fullName evidence="10">L-lysine exporter</fullName>
    </submittedName>
    <submittedName>
        <fullName evidence="11">Lysine exporter protein</fullName>
    </submittedName>
</protein>
<evidence type="ECO:0000256" key="7">
    <source>
        <dbReference type="ARBA" id="ARBA00022989"/>
    </source>
</evidence>
<sequence>MSIALSGFLVGLSLIVAIGPQNALIIRQGIKREGIIAVILVCLISDIILIFGGTLGVGALVEQAPIALTILKWCGVAYLAWFAFHCFKDAFKKDVESITIDSVSPQSTAFDSNQATSLAPVTTTTRPVTYTSPQTRSWVKPMLAALAFTWLNPAAYIDVLVMLGGIANQHGPDGRWVFAAGALAASFLWFPSLGFGAVYFSNVLSKPKSWRIINFCVGIIMIIMCLRLLMH</sequence>
<keyword evidence="12" id="KW-1185">Reference proteome</keyword>
<evidence type="ECO:0000256" key="5">
    <source>
        <dbReference type="ARBA" id="ARBA00022692"/>
    </source>
</evidence>
<dbReference type="GO" id="GO:0015171">
    <property type="term" value="F:amino acid transmembrane transporter activity"/>
    <property type="evidence" value="ECO:0007669"/>
    <property type="project" value="TreeGrafter"/>
</dbReference>
<evidence type="ECO:0000256" key="3">
    <source>
        <dbReference type="ARBA" id="ARBA00022448"/>
    </source>
</evidence>
<feature type="transmembrane region" description="Helical" evidence="9">
    <location>
        <begin position="37"/>
        <end position="60"/>
    </location>
</feature>
<gene>
    <name evidence="10" type="primary">lysE</name>
    <name evidence="11" type="ORF">NCTC949_01386</name>
    <name evidence="10" type="ORF">UL82_04100</name>
</gene>
<dbReference type="Proteomes" id="UP000271380">
    <property type="component" value="Chromosome"/>
</dbReference>
<keyword evidence="5 9" id="KW-0812">Transmembrane</keyword>
<evidence type="ECO:0000256" key="4">
    <source>
        <dbReference type="ARBA" id="ARBA00022475"/>
    </source>
</evidence>
<dbReference type="InterPro" id="IPR001123">
    <property type="entry name" value="LeuE-type"/>
</dbReference>
<evidence type="ECO:0000256" key="1">
    <source>
        <dbReference type="ARBA" id="ARBA00004651"/>
    </source>
</evidence>
<dbReference type="EMBL" id="CP011312">
    <property type="protein sequence ID" value="AKE41025.1"/>
    <property type="molecule type" value="Genomic_DNA"/>
</dbReference>
<dbReference type="STRING" id="35755.UL82_04100"/>
<keyword evidence="7 9" id="KW-1133">Transmembrane helix</keyword>
<dbReference type="EMBL" id="LR134377">
    <property type="protein sequence ID" value="VEH06915.1"/>
    <property type="molecule type" value="Genomic_DNA"/>
</dbReference>
<feature type="transmembrane region" description="Helical" evidence="9">
    <location>
        <begin position="176"/>
        <end position="200"/>
    </location>
</feature>
<name>A0A0F6R010_9CORY</name>
<dbReference type="GO" id="GO:0005886">
    <property type="term" value="C:plasma membrane"/>
    <property type="evidence" value="ECO:0007669"/>
    <property type="project" value="UniProtKB-SubCell"/>
</dbReference>
<feature type="transmembrane region" description="Helical" evidence="9">
    <location>
        <begin position="212"/>
        <end position="230"/>
    </location>
</feature>
<dbReference type="InterPro" id="IPR004777">
    <property type="entry name" value="Lys/arg_exporter"/>
</dbReference>
<dbReference type="PANTHER" id="PTHR30086">
    <property type="entry name" value="ARGININE EXPORTER PROTEIN ARGO"/>
    <property type="match status" value="1"/>
</dbReference>
<evidence type="ECO:0000256" key="9">
    <source>
        <dbReference type="SAM" id="Phobius"/>
    </source>
</evidence>
<dbReference type="NCBIfam" id="TIGR00948">
    <property type="entry name" value="2a75"/>
    <property type="match status" value="1"/>
</dbReference>
<keyword evidence="4" id="KW-1003">Cell membrane</keyword>
<comment type="similarity">
    <text evidence="2">Belongs to the LysE/ArgO transporter (TC 2.A.75) family.</text>
</comment>
<feature type="transmembrane region" description="Helical" evidence="9">
    <location>
        <begin position="66"/>
        <end position="84"/>
    </location>
</feature>
<dbReference type="Proteomes" id="UP000033457">
    <property type="component" value="Chromosome"/>
</dbReference>
<reference evidence="10 12" key="1">
    <citation type="journal article" date="2015" name="Genome Announc.">
        <title>Complete Genome Sequence of Corynebacterium kutscheri DSM 20755, a Corynebacterial Type Strain with Remarkably Low G+C Content of Chromosomal DNA.</title>
        <authorList>
            <person name="Ruckert C."/>
            <person name="Albersmeier A."/>
            <person name="Winkler A."/>
            <person name="Tauch A."/>
        </authorList>
    </citation>
    <scope>NUCLEOTIDE SEQUENCE [LARGE SCALE GENOMIC DNA]</scope>
    <source>
        <strain evidence="10 12">DSM 20755</strain>
    </source>
</reference>
<evidence type="ECO:0000256" key="6">
    <source>
        <dbReference type="ARBA" id="ARBA00022970"/>
    </source>
</evidence>
<feature type="transmembrane region" description="Helical" evidence="9">
    <location>
        <begin position="143"/>
        <end position="164"/>
    </location>
</feature>
<evidence type="ECO:0000313" key="12">
    <source>
        <dbReference type="Proteomes" id="UP000033457"/>
    </source>
</evidence>
<proteinExistence type="inferred from homology"/>
<organism evidence="10 12">
    <name type="scientific">Corynebacterium kutscheri</name>
    <dbReference type="NCBI Taxonomy" id="35755"/>
    <lineage>
        <taxon>Bacteria</taxon>
        <taxon>Bacillati</taxon>
        <taxon>Actinomycetota</taxon>
        <taxon>Actinomycetes</taxon>
        <taxon>Mycobacteriales</taxon>
        <taxon>Corynebacteriaceae</taxon>
        <taxon>Corynebacterium</taxon>
    </lineage>
</organism>
<evidence type="ECO:0000256" key="2">
    <source>
        <dbReference type="ARBA" id="ARBA00009043"/>
    </source>
</evidence>
<dbReference type="AlphaFoldDB" id="A0A0F6R010"/>
<dbReference type="PANTHER" id="PTHR30086:SF20">
    <property type="entry name" value="ARGININE EXPORTER PROTEIN ARGO-RELATED"/>
    <property type="match status" value="1"/>
</dbReference>
<feature type="transmembrane region" description="Helical" evidence="9">
    <location>
        <begin position="6"/>
        <end position="25"/>
    </location>
</feature>
<reference evidence="11 13" key="2">
    <citation type="submission" date="2018-12" db="EMBL/GenBank/DDBJ databases">
        <authorList>
            <consortium name="Pathogen Informatics"/>
        </authorList>
    </citation>
    <scope>NUCLEOTIDE SEQUENCE [LARGE SCALE GENOMIC DNA]</scope>
    <source>
        <strain evidence="11 13">NCTC949</strain>
    </source>
</reference>
<keyword evidence="3" id="KW-0813">Transport</keyword>
<evidence type="ECO:0000256" key="8">
    <source>
        <dbReference type="ARBA" id="ARBA00023136"/>
    </source>
</evidence>